<keyword evidence="3" id="KW-1185">Reference proteome</keyword>
<reference evidence="2 3" key="2">
    <citation type="submission" date="2014-09" db="EMBL/GenBank/DDBJ databases">
        <authorList>
            <consortium name="NBRP consortium"/>
            <person name="Sawabe T."/>
            <person name="Meirelles P."/>
            <person name="Nakanishi M."/>
            <person name="Sayaka M."/>
            <person name="Hattori M."/>
            <person name="Ohkuma M."/>
        </authorList>
    </citation>
    <scope>NUCLEOTIDE SEQUENCE [LARGE SCALE GENOMIC DNA]</scope>
    <source>
        <strain evidence="3">JCM19235</strain>
    </source>
</reference>
<dbReference type="Proteomes" id="UP000029228">
    <property type="component" value="Unassembled WGS sequence"/>
</dbReference>
<keyword evidence="1" id="KW-0813">Transport</keyword>
<evidence type="ECO:0000313" key="2">
    <source>
        <dbReference type="EMBL" id="GAL18818.1"/>
    </source>
</evidence>
<name>A0A090RW61_9VIBR</name>
<protein>
    <submittedName>
        <fullName evidence="2">ABC transporter ATP-binding protein YnjD</fullName>
    </submittedName>
</protein>
<dbReference type="InterPro" id="IPR027417">
    <property type="entry name" value="P-loop_NTPase"/>
</dbReference>
<dbReference type="Gene3D" id="3.40.50.300">
    <property type="entry name" value="P-loop containing nucleotide triphosphate hydrolases"/>
    <property type="match status" value="1"/>
</dbReference>
<dbReference type="AlphaFoldDB" id="A0A090RW61"/>
<sequence>MLLAEPEVALLDEPFSKLDKELRVQFRDWVMDQLKQANIPTLMVTHDEDDIPQGSQVLKWPWESAHA</sequence>
<dbReference type="PANTHER" id="PTHR42781:SF4">
    <property type="entry name" value="SPERMIDINE_PUTRESCINE IMPORT ATP-BINDING PROTEIN POTA"/>
    <property type="match status" value="1"/>
</dbReference>
<evidence type="ECO:0000313" key="3">
    <source>
        <dbReference type="Proteomes" id="UP000029228"/>
    </source>
</evidence>
<dbReference type="SUPFAM" id="SSF52540">
    <property type="entry name" value="P-loop containing nucleoside triphosphate hydrolases"/>
    <property type="match status" value="1"/>
</dbReference>
<gene>
    <name evidence="2" type="ORF">JCM19235_2241</name>
</gene>
<dbReference type="GO" id="GO:0005524">
    <property type="term" value="F:ATP binding"/>
    <property type="evidence" value="ECO:0007669"/>
    <property type="project" value="UniProtKB-KW"/>
</dbReference>
<dbReference type="EMBL" id="BBMR01000003">
    <property type="protein sequence ID" value="GAL18818.1"/>
    <property type="molecule type" value="Genomic_DNA"/>
</dbReference>
<dbReference type="InterPro" id="IPR050093">
    <property type="entry name" value="ABC_SmlMolc_Importer"/>
</dbReference>
<organism evidence="2 3">
    <name type="scientific">Vibrio maritimus</name>
    <dbReference type="NCBI Taxonomy" id="990268"/>
    <lineage>
        <taxon>Bacteria</taxon>
        <taxon>Pseudomonadati</taxon>
        <taxon>Pseudomonadota</taxon>
        <taxon>Gammaproteobacteria</taxon>
        <taxon>Vibrionales</taxon>
        <taxon>Vibrionaceae</taxon>
        <taxon>Vibrio</taxon>
    </lineage>
</organism>
<reference evidence="2 3" key="1">
    <citation type="submission" date="2014-09" db="EMBL/GenBank/DDBJ databases">
        <title>Vibrio maritimus JCM 19235. (C45) whole genome shotgun sequence.</title>
        <authorList>
            <person name="Sawabe T."/>
            <person name="Meirelles P."/>
            <person name="Nakanishi M."/>
            <person name="Sayaka M."/>
            <person name="Hattori M."/>
            <person name="Ohkuma M."/>
        </authorList>
    </citation>
    <scope>NUCLEOTIDE SEQUENCE [LARGE SCALE GENOMIC DNA]</scope>
    <source>
        <strain evidence="3">JCM19235</strain>
    </source>
</reference>
<keyword evidence="2" id="KW-0067">ATP-binding</keyword>
<dbReference type="STRING" id="990268.JCM19235_2241"/>
<keyword evidence="2" id="KW-0547">Nucleotide-binding</keyword>
<proteinExistence type="predicted"/>
<accession>A0A090RW61</accession>
<dbReference type="PANTHER" id="PTHR42781">
    <property type="entry name" value="SPERMIDINE/PUTRESCINE IMPORT ATP-BINDING PROTEIN POTA"/>
    <property type="match status" value="1"/>
</dbReference>
<comment type="caution">
    <text evidence="2">The sequence shown here is derived from an EMBL/GenBank/DDBJ whole genome shotgun (WGS) entry which is preliminary data.</text>
</comment>
<evidence type="ECO:0000256" key="1">
    <source>
        <dbReference type="ARBA" id="ARBA00022448"/>
    </source>
</evidence>